<dbReference type="Pfam" id="PF01757">
    <property type="entry name" value="Acyl_transf_3"/>
    <property type="match status" value="1"/>
</dbReference>
<gene>
    <name evidence="3" type="ORF">IR213_03090</name>
</gene>
<keyword evidence="3" id="KW-0808">Transferase</keyword>
<keyword evidence="1" id="KW-1133">Transmembrane helix</keyword>
<dbReference type="RefSeq" id="WP_194310847.1">
    <property type="nucleotide sequence ID" value="NZ_JADHEC010000004.1"/>
</dbReference>
<feature type="transmembrane region" description="Helical" evidence="1">
    <location>
        <begin position="267"/>
        <end position="291"/>
    </location>
</feature>
<keyword evidence="1" id="KW-0472">Membrane</keyword>
<feature type="transmembrane region" description="Helical" evidence="1">
    <location>
        <begin position="186"/>
        <end position="203"/>
    </location>
</feature>
<keyword evidence="3" id="KW-0012">Acyltransferase</keyword>
<name>A0A930XV03_9FLAO</name>
<feature type="transmembrane region" description="Helical" evidence="1">
    <location>
        <begin position="117"/>
        <end position="144"/>
    </location>
</feature>
<keyword evidence="4" id="KW-1185">Reference proteome</keyword>
<dbReference type="InterPro" id="IPR052734">
    <property type="entry name" value="Nod_factor_acetyltransferase"/>
</dbReference>
<feature type="transmembrane region" description="Helical" evidence="1">
    <location>
        <begin position="12"/>
        <end position="29"/>
    </location>
</feature>
<organism evidence="3 4">
    <name type="scientific">Flavobacterium soyangense</name>
    <dbReference type="NCBI Taxonomy" id="2023265"/>
    <lineage>
        <taxon>Bacteria</taxon>
        <taxon>Pseudomonadati</taxon>
        <taxon>Bacteroidota</taxon>
        <taxon>Flavobacteriia</taxon>
        <taxon>Flavobacteriales</taxon>
        <taxon>Flavobacteriaceae</taxon>
        <taxon>Flavobacterium</taxon>
    </lineage>
</organism>
<keyword evidence="1" id="KW-0812">Transmembrane</keyword>
<accession>A0A930XV03</accession>
<protein>
    <submittedName>
        <fullName evidence="3">Acyltransferase</fullName>
    </submittedName>
</protein>
<dbReference type="GO" id="GO:0016747">
    <property type="term" value="F:acyltransferase activity, transferring groups other than amino-acyl groups"/>
    <property type="evidence" value="ECO:0007669"/>
    <property type="project" value="InterPro"/>
</dbReference>
<feature type="transmembrane region" description="Helical" evidence="1">
    <location>
        <begin position="297"/>
        <end position="318"/>
    </location>
</feature>
<evidence type="ECO:0000256" key="1">
    <source>
        <dbReference type="SAM" id="Phobius"/>
    </source>
</evidence>
<dbReference type="InterPro" id="IPR002656">
    <property type="entry name" value="Acyl_transf_3_dom"/>
</dbReference>
<feature type="transmembrane region" description="Helical" evidence="1">
    <location>
        <begin position="156"/>
        <end position="174"/>
    </location>
</feature>
<feature type="transmembrane region" description="Helical" evidence="1">
    <location>
        <begin position="215"/>
        <end position="232"/>
    </location>
</feature>
<dbReference type="PANTHER" id="PTHR37312">
    <property type="entry name" value="MEMBRANE-BOUND ACYLTRANSFERASE YKRP-RELATED"/>
    <property type="match status" value="1"/>
</dbReference>
<proteinExistence type="predicted"/>
<sequence>MKAQKDTTIETLRGAVIILVVIGHVIGSASDGGMKVSDDSFLRYFYYTFIDPIQMPLFTVIAGWVYTLRPVVREKINDFIQKKVLRVLVPMLVVGICYFLLQYFTPGTNNKGNLLDIWKLLIFPYTLFWYLYSLFLVFVIIAFIDSFHKMNTINNWLIIFCISFFMLLLRDTIIPSEQPNYFSYKGTIYLLPCFVLGVGLNRFKAFFQGRIMKYSIPIILVLCVIIQQLSWFKVIDYSVHKDTIVGLLIGLLGTMMLLRFHLKTNWLIWFGGFAYSIYLFHAFGTAGGRIILKRFDIHSSALIFIVSLTAGLLLPIVAEKILDKFKITRMLFLGKS</sequence>
<evidence type="ECO:0000259" key="2">
    <source>
        <dbReference type="Pfam" id="PF01757"/>
    </source>
</evidence>
<evidence type="ECO:0000313" key="4">
    <source>
        <dbReference type="Proteomes" id="UP000646211"/>
    </source>
</evidence>
<dbReference type="Proteomes" id="UP000646211">
    <property type="component" value="Unassembled WGS sequence"/>
</dbReference>
<feature type="transmembrane region" description="Helical" evidence="1">
    <location>
        <begin position="44"/>
        <end position="66"/>
    </location>
</feature>
<dbReference type="AlphaFoldDB" id="A0A930XV03"/>
<feature type="transmembrane region" description="Helical" evidence="1">
    <location>
        <begin position="244"/>
        <end position="260"/>
    </location>
</feature>
<feature type="transmembrane region" description="Helical" evidence="1">
    <location>
        <begin position="87"/>
        <end position="105"/>
    </location>
</feature>
<reference evidence="3" key="1">
    <citation type="submission" date="2020-11" db="EMBL/GenBank/DDBJ databases">
        <title>Genome of Flavobacterium soyangense.</title>
        <authorList>
            <person name="Liu Q."/>
            <person name="Xin Y.-H."/>
        </authorList>
    </citation>
    <scope>NUCLEOTIDE SEQUENCE</scope>
    <source>
        <strain evidence="3">CGMCC 1.13493</strain>
    </source>
</reference>
<dbReference type="PANTHER" id="PTHR37312:SF1">
    <property type="entry name" value="MEMBRANE-BOUND ACYLTRANSFERASE YKRP-RELATED"/>
    <property type="match status" value="1"/>
</dbReference>
<dbReference type="EMBL" id="JADHEC010000004">
    <property type="protein sequence ID" value="MBF2707582.1"/>
    <property type="molecule type" value="Genomic_DNA"/>
</dbReference>
<evidence type="ECO:0000313" key="3">
    <source>
        <dbReference type="EMBL" id="MBF2707582.1"/>
    </source>
</evidence>
<feature type="domain" description="Acyltransferase 3" evidence="2">
    <location>
        <begin position="9"/>
        <end position="317"/>
    </location>
</feature>
<comment type="caution">
    <text evidence="3">The sequence shown here is derived from an EMBL/GenBank/DDBJ whole genome shotgun (WGS) entry which is preliminary data.</text>
</comment>